<accession>A0A5C8ZZG4</accession>
<evidence type="ECO:0000313" key="2">
    <source>
        <dbReference type="Proteomes" id="UP000321039"/>
    </source>
</evidence>
<name>A0A5C8ZZG4_9GAMM</name>
<gene>
    <name evidence="1" type="ORF">FV139_13765</name>
</gene>
<dbReference type="SUPFAM" id="SSF56935">
    <property type="entry name" value="Porins"/>
    <property type="match status" value="1"/>
</dbReference>
<dbReference type="Pfam" id="PF13557">
    <property type="entry name" value="Phenol_MetA_deg"/>
    <property type="match status" value="1"/>
</dbReference>
<dbReference type="AlphaFoldDB" id="A0A5C8ZZG4"/>
<keyword evidence="2" id="KW-1185">Reference proteome</keyword>
<proteinExistence type="predicted"/>
<reference evidence="1 2" key="1">
    <citation type="submission" date="2019-08" db="EMBL/GenBank/DDBJ databases">
        <title>Parahaliea maris sp. nov., isolated from the surface seawater.</title>
        <authorList>
            <person name="Liu Y."/>
        </authorList>
    </citation>
    <scope>NUCLEOTIDE SEQUENCE [LARGE SCALE GENOMIC DNA]</scope>
    <source>
        <strain evidence="1 2">HSLHS9</strain>
    </source>
</reference>
<organism evidence="1 2">
    <name type="scientific">Parahaliea maris</name>
    <dbReference type="NCBI Taxonomy" id="2716870"/>
    <lineage>
        <taxon>Bacteria</taxon>
        <taxon>Pseudomonadati</taxon>
        <taxon>Pseudomonadota</taxon>
        <taxon>Gammaproteobacteria</taxon>
        <taxon>Cellvibrionales</taxon>
        <taxon>Halieaceae</taxon>
        <taxon>Parahaliea</taxon>
    </lineage>
</organism>
<dbReference type="EMBL" id="VRZA01000004">
    <property type="protein sequence ID" value="TXS93012.1"/>
    <property type="molecule type" value="Genomic_DNA"/>
</dbReference>
<comment type="caution">
    <text evidence="1">The sequence shown here is derived from an EMBL/GenBank/DDBJ whole genome shotgun (WGS) entry which is preliminary data.</text>
</comment>
<dbReference type="InterPro" id="IPR025737">
    <property type="entry name" value="FApF"/>
</dbReference>
<dbReference type="Proteomes" id="UP000321039">
    <property type="component" value="Unassembled WGS sequence"/>
</dbReference>
<protein>
    <submittedName>
        <fullName evidence="1">Transporter</fullName>
    </submittedName>
</protein>
<sequence>MSIGYQYIHIDGYEATFGKLDLGTTDTHILNFDVSFAVTDRWSVSLGIPLVRKRYHGPLPHDPDSIIPPADQENIDDGKFRTDFQDFHLGVNYRAWENANFSFSPFISYGTPSHDYPFFGNAAIGQNLWKLELGFDLVYVPTFSYWYFRFAPSYEFVEETLGVNINNVRVNAAAGYFVTDRVSLNAFVLAKQGKGLDFPEDFPPPRNDEFWFNHDRMARHNYVNLGLGLEWQVDPMYHVSLSWMTMVHAEQTHIMQDTITMGLSKAF</sequence>
<evidence type="ECO:0000313" key="1">
    <source>
        <dbReference type="EMBL" id="TXS93012.1"/>
    </source>
</evidence>